<dbReference type="RefSeq" id="WP_087208244.1">
    <property type="nucleotide sequence ID" value="NZ_CP021431.1"/>
</dbReference>
<evidence type="ECO:0000256" key="6">
    <source>
        <dbReference type="SAM" id="Phobius"/>
    </source>
</evidence>
<dbReference type="Pfam" id="PF00892">
    <property type="entry name" value="EamA"/>
    <property type="match status" value="2"/>
</dbReference>
<keyword evidence="5 6" id="KW-0472">Membrane</keyword>
<sequence length="306" mass="32911">MNRDHGLLTLALVALGAGWGLTQPLTKITVTGGYEPFGMIFWQMLIGMLLLGAWRWRRLGHLPVTPRRLAFWLMIATLGTLIPNAASYRAAFHLPAGVMSIVISTIPLIAFPMALALGNDRFSWRRMAGLALGLIGVALIALPEASLPERAMVVFLPLALIAPFCYALEGNIVARWGTAGLDPVQVLFGASAVGVVIALPLALATDQLRVPTAPFMLADMTMLLGAIIHVVVYTGYIWLVGRGGAVFAGQISYLVTGFGVIWAMLLLREHYSLWVWAALAAMLVGLTLVRPRLAEAPVTAKALAHE</sequence>
<dbReference type="InterPro" id="IPR037185">
    <property type="entry name" value="EmrE-like"/>
</dbReference>
<evidence type="ECO:0000256" key="1">
    <source>
        <dbReference type="ARBA" id="ARBA00004141"/>
    </source>
</evidence>
<feature type="transmembrane region" description="Helical" evidence="6">
    <location>
        <begin position="215"/>
        <end position="239"/>
    </location>
</feature>
<feature type="transmembrane region" description="Helical" evidence="6">
    <location>
        <begin position="92"/>
        <end position="115"/>
    </location>
</feature>
<evidence type="ECO:0000256" key="2">
    <source>
        <dbReference type="ARBA" id="ARBA00007362"/>
    </source>
</evidence>
<gene>
    <name evidence="8" type="ORF">LOKVESSMR4R_02145</name>
</gene>
<feature type="domain" description="EamA" evidence="7">
    <location>
        <begin position="10"/>
        <end position="141"/>
    </location>
</feature>
<feature type="transmembrane region" description="Helical" evidence="6">
    <location>
        <begin position="186"/>
        <end position="203"/>
    </location>
</feature>
<name>A0A1Y0ECY8_9RHOB</name>
<feature type="transmembrane region" description="Helical" evidence="6">
    <location>
        <begin position="69"/>
        <end position="86"/>
    </location>
</feature>
<feature type="domain" description="EamA" evidence="7">
    <location>
        <begin position="158"/>
        <end position="289"/>
    </location>
</feature>
<keyword evidence="4 6" id="KW-1133">Transmembrane helix</keyword>
<comment type="similarity">
    <text evidence="2">Belongs to the EamA transporter family.</text>
</comment>
<evidence type="ECO:0000256" key="4">
    <source>
        <dbReference type="ARBA" id="ARBA00022989"/>
    </source>
</evidence>
<feature type="transmembrane region" description="Helical" evidence="6">
    <location>
        <begin position="271"/>
        <end position="289"/>
    </location>
</feature>
<dbReference type="GO" id="GO:0016020">
    <property type="term" value="C:membrane"/>
    <property type="evidence" value="ECO:0007669"/>
    <property type="project" value="UniProtKB-SubCell"/>
</dbReference>
<comment type="subcellular location">
    <subcellularLocation>
        <location evidence="1">Membrane</location>
        <topology evidence="1">Multi-pass membrane protein</topology>
    </subcellularLocation>
</comment>
<dbReference type="EMBL" id="CP021431">
    <property type="protein sequence ID" value="ARU01453.1"/>
    <property type="molecule type" value="Genomic_DNA"/>
</dbReference>
<evidence type="ECO:0000259" key="7">
    <source>
        <dbReference type="Pfam" id="PF00892"/>
    </source>
</evidence>
<feature type="transmembrane region" description="Helical" evidence="6">
    <location>
        <begin position="36"/>
        <end position="57"/>
    </location>
</feature>
<protein>
    <submittedName>
        <fullName evidence="8">EamA-like transporter family protein</fullName>
    </submittedName>
</protein>
<evidence type="ECO:0000313" key="8">
    <source>
        <dbReference type="EMBL" id="ARU01453.1"/>
    </source>
</evidence>
<dbReference type="InterPro" id="IPR000620">
    <property type="entry name" value="EamA_dom"/>
</dbReference>
<proteinExistence type="inferred from homology"/>
<dbReference type="SUPFAM" id="SSF103481">
    <property type="entry name" value="Multidrug resistance efflux transporter EmrE"/>
    <property type="match status" value="2"/>
</dbReference>
<feature type="transmembrane region" description="Helical" evidence="6">
    <location>
        <begin position="127"/>
        <end position="145"/>
    </location>
</feature>
<dbReference type="AlphaFoldDB" id="A0A1Y0ECY8"/>
<keyword evidence="3 6" id="KW-0812">Transmembrane</keyword>
<reference evidence="8 9" key="1">
    <citation type="submission" date="2017-05" db="EMBL/GenBank/DDBJ databases">
        <title>Genome Sequence of Loktanella vestfoldensis Strain SMR4r Isolated from a Culture of the Diatom Skeletonema marinoi.</title>
        <authorList>
            <person name="Topel M."/>
            <person name="Pinder M.I.M."/>
            <person name="Johansson O.N."/>
            <person name="Kourtchenko O."/>
            <person name="Godhe A."/>
            <person name="Clarke A.K."/>
        </authorList>
    </citation>
    <scope>NUCLEOTIDE SEQUENCE [LARGE SCALE GENOMIC DNA]</scope>
    <source>
        <strain evidence="8 9">SMR4r</strain>
    </source>
</reference>
<dbReference type="OrthoDB" id="8688375at2"/>
<dbReference type="InterPro" id="IPR050638">
    <property type="entry name" value="AA-Vitamin_Transporters"/>
</dbReference>
<dbReference type="PANTHER" id="PTHR32322:SF2">
    <property type="entry name" value="EAMA DOMAIN-CONTAINING PROTEIN"/>
    <property type="match status" value="1"/>
</dbReference>
<feature type="transmembrane region" description="Helical" evidence="6">
    <location>
        <begin position="246"/>
        <end position="265"/>
    </location>
</feature>
<organism evidence="8 9">
    <name type="scientific">Yoonia vestfoldensis</name>
    <dbReference type="NCBI Taxonomy" id="245188"/>
    <lineage>
        <taxon>Bacteria</taxon>
        <taxon>Pseudomonadati</taxon>
        <taxon>Pseudomonadota</taxon>
        <taxon>Alphaproteobacteria</taxon>
        <taxon>Rhodobacterales</taxon>
        <taxon>Paracoccaceae</taxon>
        <taxon>Yoonia</taxon>
    </lineage>
</organism>
<evidence type="ECO:0000256" key="5">
    <source>
        <dbReference type="ARBA" id="ARBA00023136"/>
    </source>
</evidence>
<feature type="transmembrane region" description="Helical" evidence="6">
    <location>
        <begin position="151"/>
        <end position="174"/>
    </location>
</feature>
<evidence type="ECO:0000256" key="3">
    <source>
        <dbReference type="ARBA" id="ARBA00022692"/>
    </source>
</evidence>
<keyword evidence="9" id="KW-1185">Reference proteome</keyword>
<dbReference type="KEGG" id="lvs:LOKVESSMR4R_02145"/>
<dbReference type="Proteomes" id="UP000195273">
    <property type="component" value="Chromosome"/>
</dbReference>
<evidence type="ECO:0000313" key="9">
    <source>
        <dbReference type="Proteomes" id="UP000195273"/>
    </source>
</evidence>
<dbReference type="PANTHER" id="PTHR32322">
    <property type="entry name" value="INNER MEMBRANE TRANSPORTER"/>
    <property type="match status" value="1"/>
</dbReference>
<accession>A0A1Y0ECY8</accession>
<dbReference type="STRING" id="1122181.GCA_000382265_02079"/>